<gene>
    <name evidence="2" type="ordered locus">Mfla_2036</name>
</gene>
<dbReference type="EMBL" id="CP000284">
    <property type="protein sequence ID" value="ABE50303.1"/>
    <property type="molecule type" value="Genomic_DNA"/>
</dbReference>
<proteinExistence type="predicted"/>
<evidence type="ECO:0000256" key="1">
    <source>
        <dbReference type="SAM" id="MobiDB-lite"/>
    </source>
</evidence>
<dbReference type="Proteomes" id="UP000002440">
    <property type="component" value="Chromosome"/>
</dbReference>
<evidence type="ECO:0000313" key="3">
    <source>
        <dbReference type="Proteomes" id="UP000002440"/>
    </source>
</evidence>
<accession>Q1GZN4</accession>
<keyword evidence="3" id="KW-1185">Reference proteome</keyword>
<dbReference type="SUPFAM" id="SSF48452">
    <property type="entry name" value="TPR-like"/>
    <property type="match status" value="1"/>
</dbReference>
<protein>
    <submittedName>
        <fullName evidence="2">MxaK, protein involved in Ca2+ insertion into methanol dehydrogenase</fullName>
    </submittedName>
</protein>
<sequence length="190" mass="21283">MARRLRLLPWMLLLLVLATAGLAWSSVSLYRAGIYNQKLEAGELHTGSSARELFANAWLLAEQGQVEKALELYVEAAAKGDDGLRKAAYFNSGNLYLTQSVEILENEGYASWDKVGPLMSLCKENYTKALLIDPEWIEAKYNLELALRLSPSFAGVKTPNRYNEDDDEVEEDEKRPDGWPSIPGFPRGMP</sequence>
<dbReference type="eggNOG" id="ENOG5032213">
    <property type="taxonomic scope" value="Bacteria"/>
</dbReference>
<dbReference type="KEGG" id="mfa:Mfla_2036"/>
<name>Q1GZN4_METFK</name>
<dbReference type="InterPro" id="IPR011990">
    <property type="entry name" value="TPR-like_helical_dom_sf"/>
</dbReference>
<dbReference type="RefSeq" id="WP_011480257.1">
    <property type="nucleotide sequence ID" value="NC_007947.1"/>
</dbReference>
<evidence type="ECO:0000313" key="2">
    <source>
        <dbReference type="EMBL" id="ABE50303.1"/>
    </source>
</evidence>
<dbReference type="STRING" id="265072.Mfla_2036"/>
<reference evidence="2 3" key="1">
    <citation type="submission" date="2006-03" db="EMBL/GenBank/DDBJ databases">
        <title>Complete sequence of Methylobacillus flagellatus KT.</title>
        <authorList>
            <consortium name="US DOE Joint Genome Institute"/>
            <person name="Copeland A."/>
            <person name="Lucas S."/>
            <person name="Lapidus A."/>
            <person name="Barry K."/>
            <person name="Detter J.C."/>
            <person name="Glavina del Rio T."/>
            <person name="Hammon N."/>
            <person name="Israni S."/>
            <person name="Dalin E."/>
            <person name="Tice H."/>
            <person name="Pitluck S."/>
            <person name="Brettin T."/>
            <person name="Bruce D."/>
            <person name="Han C."/>
            <person name="Tapia R."/>
            <person name="Saunders E."/>
            <person name="Gilna P."/>
            <person name="Schmutz J."/>
            <person name="Larimer F."/>
            <person name="Land M."/>
            <person name="Kyrpides N."/>
            <person name="Anderson I."/>
            <person name="Richardson P."/>
        </authorList>
    </citation>
    <scope>NUCLEOTIDE SEQUENCE [LARGE SCALE GENOMIC DNA]</scope>
    <source>
        <strain evidence="3">KT / ATCC 51484 / DSM 6875</strain>
    </source>
</reference>
<dbReference type="Gene3D" id="1.25.40.10">
    <property type="entry name" value="Tetratricopeptide repeat domain"/>
    <property type="match status" value="1"/>
</dbReference>
<organism evidence="2 3">
    <name type="scientific">Methylobacillus flagellatus (strain ATCC 51484 / DSM 6875 / VKM B-1610 / KT)</name>
    <dbReference type="NCBI Taxonomy" id="265072"/>
    <lineage>
        <taxon>Bacteria</taxon>
        <taxon>Pseudomonadati</taxon>
        <taxon>Pseudomonadota</taxon>
        <taxon>Betaproteobacteria</taxon>
        <taxon>Nitrosomonadales</taxon>
        <taxon>Methylophilaceae</taxon>
        <taxon>Methylobacillus</taxon>
    </lineage>
</organism>
<feature type="region of interest" description="Disordered" evidence="1">
    <location>
        <begin position="156"/>
        <end position="190"/>
    </location>
</feature>
<dbReference type="AlphaFoldDB" id="Q1GZN4"/>
<dbReference type="HOGENOM" id="CLU_114479_0_0_4"/>